<accession>A0ABU4WBM3</accession>
<dbReference type="RefSeq" id="WP_320313366.1">
    <property type="nucleotide sequence ID" value="NZ_JAVIKH010000006.1"/>
</dbReference>
<dbReference type="InterPro" id="IPR036388">
    <property type="entry name" value="WH-like_DNA-bd_sf"/>
</dbReference>
<sequence>MDFKISKQNIIIDKRTSRLENTIFLNILNKIESNLKEDISLNIGDFKKITAEELEIGLKGLMEKYISYSYIDDNNETISYYFPHINFFMKRGNEFFISVPSTIINAFKKNSIENQLSLKTFFYFRKKSSHNFFNLVLKNNSENINLTLTLENLKEIFNVKEEAYDRFFDFEKALLKPLVQSINTHSDFTLVYHKIKKGESKNNKVTAIEFILNNKSLIEKSAETNYLIQLIKNNITDYKKIWECINSCINEIGFIQCKRAILFLKENSLYLSDDELINYLNRKGENIEEILQLNNHTLIKEKIALYKDIAAFTKTIYNIMIGYNFYYSLNFKFLKDIKEFKEGDTFFYRDDNYIVFGTYLENRGSFKIFQTQN</sequence>
<name>A0ABU4WBM3_9FUSO</name>
<protein>
    <submittedName>
        <fullName evidence="1">Replication initiation protein</fullName>
    </submittedName>
</protein>
<dbReference type="Gene3D" id="1.10.10.10">
    <property type="entry name" value="Winged helix-like DNA-binding domain superfamily/Winged helix DNA-binding domain"/>
    <property type="match status" value="1"/>
</dbReference>
<organism evidence="1 2">
    <name type="scientific">Candidatus Cetobacterium colombiensis</name>
    <dbReference type="NCBI Taxonomy" id="3073100"/>
    <lineage>
        <taxon>Bacteria</taxon>
        <taxon>Fusobacteriati</taxon>
        <taxon>Fusobacteriota</taxon>
        <taxon>Fusobacteriia</taxon>
        <taxon>Fusobacteriales</taxon>
        <taxon>Fusobacteriaceae</taxon>
        <taxon>Cetobacterium</taxon>
    </lineage>
</organism>
<dbReference type="EMBL" id="JAVIKH010000006">
    <property type="protein sequence ID" value="MDX8335961.1"/>
    <property type="molecule type" value="Genomic_DNA"/>
</dbReference>
<proteinExistence type="predicted"/>
<reference evidence="2" key="1">
    <citation type="submission" date="2023-07" db="EMBL/GenBank/DDBJ databases">
        <authorList>
            <person name="Colorado M.A."/>
            <person name="Villamil L.M."/>
            <person name="Melo J.F."/>
            <person name="Rodriguez J.A."/>
            <person name="Ruiz R.Y."/>
        </authorList>
    </citation>
    <scope>NUCLEOTIDE SEQUENCE [LARGE SCALE GENOMIC DNA]</scope>
    <source>
        <strain evidence="2">C33</strain>
    </source>
</reference>
<dbReference type="SUPFAM" id="SSF46785">
    <property type="entry name" value="Winged helix' DNA-binding domain"/>
    <property type="match status" value="1"/>
</dbReference>
<evidence type="ECO:0000313" key="2">
    <source>
        <dbReference type="Proteomes" id="UP001279681"/>
    </source>
</evidence>
<gene>
    <name evidence="1" type="ORF">RFV38_05545</name>
</gene>
<comment type="caution">
    <text evidence="1">The sequence shown here is derived from an EMBL/GenBank/DDBJ whole genome shotgun (WGS) entry which is preliminary data.</text>
</comment>
<dbReference type="Pfam" id="PF21205">
    <property type="entry name" value="Rep3_C"/>
    <property type="match status" value="1"/>
</dbReference>
<dbReference type="Proteomes" id="UP001279681">
    <property type="component" value="Unassembled WGS sequence"/>
</dbReference>
<evidence type="ECO:0000313" key="1">
    <source>
        <dbReference type="EMBL" id="MDX8335961.1"/>
    </source>
</evidence>
<keyword evidence="2" id="KW-1185">Reference proteome</keyword>
<dbReference type="InterPro" id="IPR036390">
    <property type="entry name" value="WH_DNA-bd_sf"/>
</dbReference>